<evidence type="ECO:0000256" key="1">
    <source>
        <dbReference type="SAM" id="Phobius"/>
    </source>
</evidence>
<keyword evidence="1" id="KW-0472">Membrane</keyword>
<dbReference type="Pfam" id="PF08269">
    <property type="entry name" value="dCache_2"/>
    <property type="match status" value="1"/>
</dbReference>
<dbReference type="AlphaFoldDB" id="A0A0A6RUP9"/>
<dbReference type="CDD" id="cd12912">
    <property type="entry name" value="PDC2_MCP_like"/>
    <property type="match status" value="1"/>
</dbReference>
<protein>
    <recommendedName>
        <fullName evidence="2">Double Cache domain-containing protein</fullName>
    </recommendedName>
</protein>
<feature type="transmembrane region" description="Helical" evidence="1">
    <location>
        <begin position="593"/>
        <end position="616"/>
    </location>
</feature>
<proteinExistence type="predicted"/>
<feature type="transmembrane region" description="Helical" evidence="1">
    <location>
        <begin position="530"/>
        <end position="548"/>
    </location>
</feature>
<feature type="domain" description="Double Cache" evidence="2">
    <location>
        <begin position="150"/>
        <end position="251"/>
    </location>
</feature>
<sequence>MWHKPAFKILSVFYSASLLLVLFMLYNYVQNDQVQVTKEQVMQETRELAQKIDDVLSQISSTAHELADEIGAGKLQRSQIIERLEKNMDKIPHLLGMGVAYIPYLNDQRHSPYYIGETQAQIFQTFTIPCSREQYKISKCDVFVDYSLENIKALMNSLNLGKTGYGFIFSKEGEFIEHPIEEYVKNKKTIFEIADIHNDNALKRLGSLAINKESGVMEYIDPVTDQSAWIFYHPISTTGWIMATVVMQDEFFSQTLEELRHQRIWLTFWIIICLVFFLALLFRADKGHWTVVFSTSILLFIGISFIYYLAQTAPFRPASESTLIVGKANLNQFLSIQPPEEKALFIPTGILIESITFSPDRLMNLTGHIWQKYEDDINISRGFSLPQAESLQIKEAYRRQENQKEVIGWYFEASVPQAFNDSKYPFDRREINLLIEHTDKNVFLTPDLEAYQWINPIYHPGIKPEVELPSWQLKSSFFNYRAHGEKLYFTVFLQRDFLNPFMKSILPLIVIGIMLFAILLLLGSVGLTNVVAPLGALFFGTLLAHIALRKEITASDILYVDYFYIIMYVAILAVIISYFLFHIKSKLQYRNGLVAKLLFWPFILGSLLGVTVWRFYS</sequence>
<dbReference type="Gene3D" id="3.30.450.20">
    <property type="entry name" value="PAS domain"/>
    <property type="match status" value="1"/>
</dbReference>
<feature type="transmembrane region" description="Helical" evidence="1">
    <location>
        <begin position="560"/>
        <end position="581"/>
    </location>
</feature>
<name>A0A0A6RUP9_9GAMM</name>
<dbReference type="Proteomes" id="UP000030428">
    <property type="component" value="Unassembled WGS sequence"/>
</dbReference>
<dbReference type="InterPro" id="IPR004010">
    <property type="entry name" value="Double_Cache_2"/>
</dbReference>
<accession>A0A0A6RUP9</accession>
<dbReference type="EMBL" id="JSZA02000026">
    <property type="protein sequence ID" value="KHD07601.1"/>
    <property type="molecule type" value="Genomic_DNA"/>
</dbReference>
<evidence type="ECO:0000313" key="3">
    <source>
        <dbReference type="EMBL" id="KHD07601.1"/>
    </source>
</evidence>
<reference evidence="3 4" key="1">
    <citation type="journal article" date="2016" name="Front. Microbiol.">
        <title>Single-Cell (Meta-)Genomics of a Dimorphic Candidatus Thiomargarita nelsonii Reveals Genomic Plasticity.</title>
        <authorList>
            <person name="Flood B.E."/>
            <person name="Fliss P."/>
            <person name="Jones D.S."/>
            <person name="Dick G.J."/>
            <person name="Jain S."/>
            <person name="Kaster A.K."/>
            <person name="Winkel M."/>
            <person name="Mussmann M."/>
            <person name="Bailey J."/>
        </authorList>
    </citation>
    <scope>NUCLEOTIDE SEQUENCE [LARGE SCALE GENOMIC DNA]</scope>
    <source>
        <strain evidence="3">Hydrate Ridge</strain>
    </source>
</reference>
<feature type="transmembrane region" description="Helical" evidence="1">
    <location>
        <begin position="505"/>
        <end position="524"/>
    </location>
</feature>
<feature type="transmembrane region" description="Helical" evidence="1">
    <location>
        <begin position="264"/>
        <end position="282"/>
    </location>
</feature>
<feature type="transmembrane region" description="Helical" evidence="1">
    <location>
        <begin position="6"/>
        <end position="29"/>
    </location>
</feature>
<keyword evidence="1" id="KW-0812">Transmembrane</keyword>
<comment type="caution">
    <text evidence="3">The sequence shown here is derived from an EMBL/GenBank/DDBJ whole genome shotgun (WGS) entry which is preliminary data.</text>
</comment>
<gene>
    <name evidence="3" type="ORF">PN36_08755</name>
</gene>
<organism evidence="3 4">
    <name type="scientific">Candidatus Thiomargarita nelsonii</name>
    <dbReference type="NCBI Taxonomy" id="1003181"/>
    <lineage>
        <taxon>Bacteria</taxon>
        <taxon>Pseudomonadati</taxon>
        <taxon>Pseudomonadota</taxon>
        <taxon>Gammaproteobacteria</taxon>
        <taxon>Thiotrichales</taxon>
        <taxon>Thiotrichaceae</taxon>
        <taxon>Thiomargarita</taxon>
    </lineage>
</organism>
<feature type="transmembrane region" description="Helical" evidence="1">
    <location>
        <begin position="288"/>
        <end position="310"/>
    </location>
</feature>
<evidence type="ECO:0000259" key="2">
    <source>
        <dbReference type="Pfam" id="PF08269"/>
    </source>
</evidence>
<keyword evidence="1" id="KW-1133">Transmembrane helix</keyword>
<keyword evidence="4" id="KW-1185">Reference proteome</keyword>
<evidence type="ECO:0000313" key="4">
    <source>
        <dbReference type="Proteomes" id="UP000030428"/>
    </source>
</evidence>